<organism evidence="2 3">
    <name type="scientific">Chlorella vulgaris</name>
    <name type="common">Green alga</name>
    <dbReference type="NCBI Taxonomy" id="3077"/>
    <lineage>
        <taxon>Eukaryota</taxon>
        <taxon>Viridiplantae</taxon>
        <taxon>Chlorophyta</taxon>
        <taxon>core chlorophytes</taxon>
        <taxon>Trebouxiophyceae</taxon>
        <taxon>Chlorellales</taxon>
        <taxon>Chlorellaceae</taxon>
        <taxon>Chlorella clade</taxon>
        <taxon>Chlorella</taxon>
    </lineage>
</organism>
<evidence type="ECO:0000256" key="1">
    <source>
        <dbReference type="SAM" id="MobiDB-lite"/>
    </source>
</evidence>
<dbReference type="EMBL" id="SIDB01000005">
    <property type="protein sequence ID" value="KAI3432402.1"/>
    <property type="molecule type" value="Genomic_DNA"/>
</dbReference>
<dbReference type="Proteomes" id="UP001055712">
    <property type="component" value="Unassembled WGS sequence"/>
</dbReference>
<name>A0A9D4YYK6_CHLVU</name>
<feature type="compositionally biased region" description="Low complexity" evidence="1">
    <location>
        <begin position="53"/>
        <end position="66"/>
    </location>
</feature>
<reference evidence="2" key="1">
    <citation type="journal article" date="2019" name="Plant J.">
        <title>Chlorella vulgaris genome assembly and annotation reveals the molecular basis for metabolic acclimation to high light conditions.</title>
        <authorList>
            <person name="Cecchin M."/>
            <person name="Marcolungo L."/>
            <person name="Rossato M."/>
            <person name="Girolomoni L."/>
            <person name="Cosentino E."/>
            <person name="Cuine S."/>
            <person name="Li-Beisson Y."/>
            <person name="Delledonne M."/>
            <person name="Ballottari M."/>
        </authorList>
    </citation>
    <scope>NUCLEOTIDE SEQUENCE</scope>
    <source>
        <strain evidence="2">211/11P</strain>
    </source>
</reference>
<comment type="caution">
    <text evidence="2">The sequence shown here is derived from an EMBL/GenBank/DDBJ whole genome shotgun (WGS) entry which is preliminary data.</text>
</comment>
<gene>
    <name evidence="2" type="ORF">D9Q98_003958</name>
</gene>
<proteinExistence type="predicted"/>
<feature type="region of interest" description="Disordered" evidence="1">
    <location>
        <begin position="42"/>
        <end position="96"/>
    </location>
</feature>
<keyword evidence="3" id="KW-1185">Reference proteome</keyword>
<evidence type="ECO:0000313" key="3">
    <source>
        <dbReference type="Proteomes" id="UP001055712"/>
    </source>
</evidence>
<reference evidence="2" key="2">
    <citation type="submission" date="2020-11" db="EMBL/GenBank/DDBJ databases">
        <authorList>
            <person name="Cecchin M."/>
            <person name="Marcolungo L."/>
            <person name="Rossato M."/>
            <person name="Girolomoni L."/>
            <person name="Cosentino E."/>
            <person name="Cuine S."/>
            <person name="Li-Beisson Y."/>
            <person name="Delledonne M."/>
            <person name="Ballottari M."/>
        </authorList>
    </citation>
    <scope>NUCLEOTIDE SEQUENCE</scope>
    <source>
        <strain evidence="2">211/11P</strain>
        <tissue evidence="2">Whole cell</tissue>
    </source>
</reference>
<sequence length="188" mass="20532">MGDIVLSSLEKQRALRIVENNSRLQELGLLQSRSLECAFGAAEREVSRRPRGTAAAAAAATSADATRPTEAARRSRRLQGANTENDGIHTSAHSRVEVTARRVVPPDLAALVAAGDDEKMDRYNIMRVHSMSDKALKTRIHRIQRVDKLISFIKVLDAVHKPELVEEARQALAALMGVGCTRASCEPD</sequence>
<dbReference type="AlphaFoldDB" id="A0A9D4YYK6"/>
<protein>
    <submittedName>
        <fullName evidence="2">Uncharacterized protein</fullName>
    </submittedName>
</protein>
<dbReference type="OrthoDB" id="514187at2759"/>
<evidence type="ECO:0000313" key="2">
    <source>
        <dbReference type="EMBL" id="KAI3432402.1"/>
    </source>
</evidence>
<accession>A0A9D4YYK6</accession>